<sequence length="383" mass="42054">MSIGRRNGRIDLIRGISIALVLLHHFNIAYRLPASPLGTLFGPELVRAVCRNGNYGVTMFFTVSGFLITGNALRRWGELDRVRPLPFYGLRVARILPCLLLLLVPVTLLGLAGVPMFANRAEAGPPVSFLRANLAALSFTMNLLMQRAGWFSYCLCVLWSLSVEEVFYVCFPLICAGLRRPRRIVAVWIACILLGPTWRFFHQSDEAGFLYATPACLDGIAIGCLAALAATRSGVMQWLRSPTGRAAQAATVLLMAAFYLWRSIGVTNVPGVTLMALGTAMLMLGTPPDGGARGRAGAPMRWLGRHSYELYLFHLVALAFMRMVLPPAMLAPALKLPWLATFLLVSILLADAVARFWAEPWNRGIRRWLSIRSDRTASPVGAA</sequence>
<keyword evidence="3" id="KW-0012">Acyltransferase</keyword>
<feature type="transmembrane region" description="Helical" evidence="1">
    <location>
        <begin position="183"/>
        <end position="201"/>
    </location>
</feature>
<dbReference type="EMBL" id="JAMZEJ010000006">
    <property type="protein sequence ID" value="MCQ8241416.1"/>
    <property type="molecule type" value="Genomic_DNA"/>
</dbReference>
<name>A0ABT1VYL6_9PROT</name>
<dbReference type="Pfam" id="PF01757">
    <property type="entry name" value="Acyl_transf_3"/>
    <property type="match status" value="1"/>
</dbReference>
<keyword evidence="3" id="KW-0808">Transferase</keyword>
<organism evidence="3 4">
    <name type="scientific">Rhizosaccharibacter radicis</name>
    <dbReference type="NCBI Taxonomy" id="2782605"/>
    <lineage>
        <taxon>Bacteria</taxon>
        <taxon>Pseudomonadati</taxon>
        <taxon>Pseudomonadota</taxon>
        <taxon>Alphaproteobacteria</taxon>
        <taxon>Acetobacterales</taxon>
        <taxon>Acetobacteraceae</taxon>
        <taxon>Rhizosaccharibacter</taxon>
    </lineage>
</organism>
<feature type="transmembrane region" description="Helical" evidence="1">
    <location>
        <begin position="150"/>
        <end position="171"/>
    </location>
</feature>
<feature type="domain" description="Acyltransferase 3" evidence="2">
    <location>
        <begin position="8"/>
        <end position="349"/>
    </location>
</feature>
<keyword evidence="4" id="KW-1185">Reference proteome</keyword>
<dbReference type="PANTHER" id="PTHR23028">
    <property type="entry name" value="ACETYLTRANSFERASE"/>
    <property type="match status" value="1"/>
</dbReference>
<dbReference type="RefSeq" id="WP_422920156.1">
    <property type="nucleotide sequence ID" value="NZ_JAMZEJ010000006.1"/>
</dbReference>
<reference evidence="3 4" key="1">
    <citation type="submission" date="2022-06" db="EMBL/GenBank/DDBJ databases">
        <title>Rhizosaccharibacter gen. nov. sp. nov. KSS12, endophytic bacteria isolated from sugarcane.</title>
        <authorList>
            <person name="Pitiwittayakul N."/>
        </authorList>
    </citation>
    <scope>NUCLEOTIDE SEQUENCE [LARGE SCALE GENOMIC DNA]</scope>
    <source>
        <strain evidence="3 4">KSS12</strain>
    </source>
</reference>
<evidence type="ECO:0000313" key="3">
    <source>
        <dbReference type="EMBL" id="MCQ8241416.1"/>
    </source>
</evidence>
<dbReference type="InterPro" id="IPR002656">
    <property type="entry name" value="Acyl_transf_3_dom"/>
</dbReference>
<feature type="transmembrane region" description="Helical" evidence="1">
    <location>
        <begin position="53"/>
        <end position="73"/>
    </location>
</feature>
<feature type="transmembrane region" description="Helical" evidence="1">
    <location>
        <begin position="207"/>
        <end position="231"/>
    </location>
</feature>
<dbReference type="Proteomes" id="UP001524547">
    <property type="component" value="Unassembled WGS sequence"/>
</dbReference>
<gene>
    <name evidence="3" type="ORF">NFI88_11270</name>
</gene>
<feature type="transmembrane region" description="Helical" evidence="1">
    <location>
        <begin position="308"/>
        <end position="325"/>
    </location>
</feature>
<dbReference type="GO" id="GO:0016746">
    <property type="term" value="F:acyltransferase activity"/>
    <property type="evidence" value="ECO:0007669"/>
    <property type="project" value="UniProtKB-KW"/>
</dbReference>
<keyword evidence="1" id="KW-0472">Membrane</keyword>
<feature type="transmembrane region" description="Helical" evidence="1">
    <location>
        <begin position="243"/>
        <end position="261"/>
    </location>
</feature>
<proteinExistence type="predicted"/>
<evidence type="ECO:0000259" key="2">
    <source>
        <dbReference type="Pfam" id="PF01757"/>
    </source>
</evidence>
<feature type="transmembrane region" description="Helical" evidence="1">
    <location>
        <begin position="337"/>
        <end position="358"/>
    </location>
</feature>
<keyword evidence="1" id="KW-0812">Transmembrane</keyword>
<dbReference type="InterPro" id="IPR050879">
    <property type="entry name" value="Acyltransferase_3"/>
</dbReference>
<dbReference type="PANTHER" id="PTHR23028:SF53">
    <property type="entry name" value="ACYL_TRANSF_3 DOMAIN-CONTAINING PROTEIN"/>
    <property type="match status" value="1"/>
</dbReference>
<evidence type="ECO:0000256" key="1">
    <source>
        <dbReference type="SAM" id="Phobius"/>
    </source>
</evidence>
<keyword evidence="1" id="KW-1133">Transmembrane helix</keyword>
<feature type="transmembrane region" description="Helical" evidence="1">
    <location>
        <begin position="267"/>
        <end position="287"/>
    </location>
</feature>
<feature type="transmembrane region" description="Helical" evidence="1">
    <location>
        <begin position="12"/>
        <end position="33"/>
    </location>
</feature>
<evidence type="ECO:0000313" key="4">
    <source>
        <dbReference type="Proteomes" id="UP001524547"/>
    </source>
</evidence>
<comment type="caution">
    <text evidence="3">The sequence shown here is derived from an EMBL/GenBank/DDBJ whole genome shotgun (WGS) entry which is preliminary data.</text>
</comment>
<protein>
    <submittedName>
        <fullName evidence="3">Acyltransferase</fullName>
    </submittedName>
</protein>
<accession>A0ABT1VYL6</accession>
<feature type="transmembrane region" description="Helical" evidence="1">
    <location>
        <begin position="94"/>
        <end position="118"/>
    </location>
</feature>